<feature type="domain" description="Mandelate racemase/muconate lactonizing enzyme C-terminal" evidence="5">
    <location>
        <begin position="127"/>
        <end position="225"/>
    </location>
</feature>
<dbReference type="SFLD" id="SFLDS00001">
    <property type="entry name" value="Enolase"/>
    <property type="match status" value="1"/>
</dbReference>
<dbReference type="PROSITE" id="PS00909">
    <property type="entry name" value="MR_MLE_2"/>
    <property type="match status" value="1"/>
</dbReference>
<name>A0A2T5C646_9BACT</name>
<evidence type="ECO:0000256" key="1">
    <source>
        <dbReference type="ARBA" id="ARBA00022723"/>
    </source>
</evidence>
<gene>
    <name evidence="6" type="ORF">C8N47_10153</name>
</gene>
<protein>
    <recommendedName>
        <fullName evidence="4">o-succinylbenzoate synthase</fullName>
        <ecNumber evidence="4">4.2.1.113</ecNumber>
    </recommendedName>
</protein>
<sequence length="341" mass="38633">MIGYFKKYELEFKQPAGTSRGVLKTRTVWYLYIEENGKTGLGECAPLPGLSKETPEQIDYLIEDVCSDPMHFFENEELLLDYPSLRFALETALLDLQNGGQRILYPSAFTEGKAGISINGLIWMGEAESMQQQIEAKLAAGFRCIKLKIGALDFEKELLMLQSIRERFSPEQITLRVDANGGFKVDEAWQKLERLAELQLHSIEQPIIAGRWADLAKLCDETPLPIALDEELIGLNKREDKELLLDMVRPQYLVLKPSLHGGLAGCDEWIELARDRNIGWWITSYLESNIGLNAIAQWTFTKNVHMHQGLGTGQLFTNNIESPLEIRGEQLWFDPAKGFGL</sequence>
<dbReference type="OrthoDB" id="9766759at2"/>
<organism evidence="6 7">
    <name type="scientific">Mangrovibacterium marinum</name>
    <dbReference type="NCBI Taxonomy" id="1639118"/>
    <lineage>
        <taxon>Bacteria</taxon>
        <taxon>Pseudomonadati</taxon>
        <taxon>Bacteroidota</taxon>
        <taxon>Bacteroidia</taxon>
        <taxon>Marinilabiliales</taxon>
        <taxon>Prolixibacteraceae</taxon>
        <taxon>Mangrovibacterium</taxon>
    </lineage>
</organism>
<evidence type="ECO:0000313" key="7">
    <source>
        <dbReference type="Proteomes" id="UP000243525"/>
    </source>
</evidence>
<dbReference type="EC" id="4.2.1.113" evidence="4"/>
<dbReference type="Pfam" id="PF13378">
    <property type="entry name" value="MR_MLE_C"/>
    <property type="match status" value="1"/>
</dbReference>
<dbReference type="SUPFAM" id="SSF51604">
    <property type="entry name" value="Enolase C-terminal domain-like"/>
    <property type="match status" value="1"/>
</dbReference>
<dbReference type="Gene3D" id="3.20.20.120">
    <property type="entry name" value="Enolase-like C-terminal domain"/>
    <property type="match status" value="1"/>
</dbReference>
<dbReference type="SMART" id="SM00922">
    <property type="entry name" value="MR_MLE"/>
    <property type="match status" value="1"/>
</dbReference>
<keyword evidence="2" id="KW-0460">Magnesium</keyword>
<dbReference type="GO" id="GO:0046872">
    <property type="term" value="F:metal ion binding"/>
    <property type="evidence" value="ECO:0007669"/>
    <property type="project" value="UniProtKB-KW"/>
</dbReference>
<dbReference type="InterPro" id="IPR036849">
    <property type="entry name" value="Enolase-like_C_sf"/>
</dbReference>
<evidence type="ECO:0000256" key="4">
    <source>
        <dbReference type="NCBIfam" id="TIGR01927"/>
    </source>
</evidence>
<dbReference type="GO" id="GO:0009234">
    <property type="term" value="P:menaquinone biosynthetic process"/>
    <property type="evidence" value="ECO:0007669"/>
    <property type="project" value="UniProtKB-UniRule"/>
</dbReference>
<dbReference type="InterPro" id="IPR013342">
    <property type="entry name" value="Mandelate_racemase_C"/>
</dbReference>
<dbReference type="GO" id="GO:0016854">
    <property type="term" value="F:racemase and epimerase activity"/>
    <property type="evidence" value="ECO:0007669"/>
    <property type="project" value="UniProtKB-ARBA"/>
</dbReference>
<accession>A0A2T5C646</accession>
<reference evidence="6 7" key="1">
    <citation type="submission" date="2018-04" db="EMBL/GenBank/DDBJ databases">
        <title>Genomic Encyclopedia of Archaeal and Bacterial Type Strains, Phase II (KMG-II): from individual species to whole genera.</title>
        <authorList>
            <person name="Goeker M."/>
        </authorList>
    </citation>
    <scope>NUCLEOTIDE SEQUENCE [LARGE SCALE GENOMIC DNA]</scope>
    <source>
        <strain evidence="6 7">DSM 28823</strain>
    </source>
</reference>
<dbReference type="InterPro" id="IPR029065">
    <property type="entry name" value="Enolase_C-like"/>
</dbReference>
<dbReference type="GO" id="GO:0043748">
    <property type="term" value="F:O-succinylbenzoate synthase activity"/>
    <property type="evidence" value="ECO:0007669"/>
    <property type="project" value="UniProtKB-EC"/>
</dbReference>
<keyword evidence="1" id="KW-0479">Metal-binding</keyword>
<dbReference type="GO" id="GO:0009063">
    <property type="term" value="P:amino acid catabolic process"/>
    <property type="evidence" value="ECO:0007669"/>
    <property type="project" value="InterPro"/>
</dbReference>
<dbReference type="SFLD" id="SFLDF00009">
    <property type="entry name" value="o-succinylbenzoate_synthase"/>
    <property type="match status" value="1"/>
</dbReference>
<keyword evidence="3" id="KW-0456">Lyase</keyword>
<evidence type="ECO:0000259" key="5">
    <source>
        <dbReference type="SMART" id="SM00922"/>
    </source>
</evidence>
<evidence type="ECO:0000256" key="3">
    <source>
        <dbReference type="ARBA" id="ARBA00023239"/>
    </source>
</evidence>
<dbReference type="RefSeq" id="WP_107820518.1">
    <property type="nucleotide sequence ID" value="NZ_OY782574.1"/>
</dbReference>
<proteinExistence type="predicted"/>
<evidence type="ECO:0000256" key="2">
    <source>
        <dbReference type="ARBA" id="ARBA00022842"/>
    </source>
</evidence>
<dbReference type="PANTHER" id="PTHR48073:SF2">
    <property type="entry name" value="O-SUCCINYLBENZOATE SYNTHASE"/>
    <property type="match status" value="1"/>
</dbReference>
<dbReference type="InterPro" id="IPR029017">
    <property type="entry name" value="Enolase-like_N"/>
</dbReference>
<dbReference type="CDD" id="cd03320">
    <property type="entry name" value="OSBS"/>
    <property type="match status" value="1"/>
</dbReference>
<dbReference type="EMBL" id="QAAD01000001">
    <property type="protein sequence ID" value="PTN10405.1"/>
    <property type="molecule type" value="Genomic_DNA"/>
</dbReference>
<dbReference type="Proteomes" id="UP000243525">
    <property type="component" value="Unassembled WGS sequence"/>
</dbReference>
<dbReference type="AlphaFoldDB" id="A0A2T5C646"/>
<dbReference type="InterPro" id="IPR018110">
    <property type="entry name" value="Mandel_Rmase/mucon_lact_enz_CS"/>
</dbReference>
<dbReference type="Pfam" id="PF21508">
    <property type="entry name" value="MenC_N"/>
    <property type="match status" value="1"/>
</dbReference>
<dbReference type="SFLD" id="SFLDG00180">
    <property type="entry name" value="muconate_cycloisomerase"/>
    <property type="match status" value="1"/>
</dbReference>
<dbReference type="PANTHER" id="PTHR48073">
    <property type="entry name" value="O-SUCCINYLBENZOATE SYNTHASE-RELATED"/>
    <property type="match status" value="1"/>
</dbReference>
<dbReference type="Gene3D" id="3.30.390.10">
    <property type="entry name" value="Enolase-like, N-terminal domain"/>
    <property type="match status" value="1"/>
</dbReference>
<dbReference type="NCBIfam" id="TIGR01927">
    <property type="entry name" value="menC_gam_Gplu"/>
    <property type="match status" value="1"/>
</dbReference>
<dbReference type="InterPro" id="IPR041338">
    <property type="entry name" value="OSBS_N"/>
</dbReference>
<evidence type="ECO:0000313" key="6">
    <source>
        <dbReference type="EMBL" id="PTN10405.1"/>
    </source>
</evidence>
<dbReference type="SUPFAM" id="SSF54826">
    <property type="entry name" value="Enolase N-terminal domain-like"/>
    <property type="match status" value="1"/>
</dbReference>
<keyword evidence="7" id="KW-1185">Reference proteome</keyword>
<comment type="caution">
    <text evidence="6">The sequence shown here is derived from an EMBL/GenBank/DDBJ whole genome shotgun (WGS) entry which is preliminary data.</text>
</comment>